<evidence type="ECO:0000313" key="4">
    <source>
        <dbReference type="EMBL" id="CAJ1073255.1"/>
    </source>
</evidence>
<feature type="region of interest" description="Disordered" evidence="2">
    <location>
        <begin position="65"/>
        <end position="118"/>
    </location>
</feature>
<dbReference type="Pfam" id="PF21773">
    <property type="entry name" value="ODAD1_CC"/>
    <property type="match status" value="1"/>
</dbReference>
<evidence type="ECO:0000313" key="6">
    <source>
        <dbReference type="EMBL" id="CAJ1073262.1"/>
    </source>
</evidence>
<accession>A0AAV1GIH9</accession>
<evidence type="ECO:0000256" key="2">
    <source>
        <dbReference type="SAM" id="MobiDB-lite"/>
    </source>
</evidence>
<dbReference type="EMBL" id="OY660878">
    <property type="protein sequence ID" value="CAJ1073255.1"/>
    <property type="molecule type" value="Genomic_DNA"/>
</dbReference>
<dbReference type="AlphaFoldDB" id="A0AAV1GIH9"/>
<keyword evidence="8" id="KW-1185">Reference proteome</keyword>
<dbReference type="Proteomes" id="UP001178508">
    <property type="component" value="Chromosome 15"/>
</dbReference>
<feature type="region of interest" description="Disordered" evidence="2">
    <location>
        <begin position="333"/>
        <end position="385"/>
    </location>
</feature>
<evidence type="ECO:0000313" key="8">
    <source>
        <dbReference type="Proteomes" id="UP001178508"/>
    </source>
</evidence>
<organism evidence="7 8">
    <name type="scientific">Xyrichtys novacula</name>
    <name type="common">Pearly razorfish</name>
    <name type="synonym">Hemipteronotus novacula</name>
    <dbReference type="NCBI Taxonomy" id="13765"/>
    <lineage>
        <taxon>Eukaryota</taxon>
        <taxon>Metazoa</taxon>
        <taxon>Chordata</taxon>
        <taxon>Craniata</taxon>
        <taxon>Vertebrata</taxon>
        <taxon>Euteleostomi</taxon>
        <taxon>Actinopterygii</taxon>
        <taxon>Neopterygii</taxon>
        <taxon>Teleostei</taxon>
        <taxon>Neoteleostei</taxon>
        <taxon>Acanthomorphata</taxon>
        <taxon>Eupercaria</taxon>
        <taxon>Labriformes</taxon>
        <taxon>Labridae</taxon>
        <taxon>Xyrichtys</taxon>
    </lineage>
</organism>
<evidence type="ECO:0000313" key="7">
    <source>
        <dbReference type="EMBL" id="CAJ1073263.1"/>
    </source>
</evidence>
<dbReference type="EMBL" id="OY660878">
    <property type="protein sequence ID" value="CAJ1073262.1"/>
    <property type="molecule type" value="Genomic_DNA"/>
</dbReference>
<dbReference type="EMBL" id="OY660878">
    <property type="protein sequence ID" value="CAJ1073263.1"/>
    <property type="molecule type" value="Genomic_DNA"/>
</dbReference>
<dbReference type="InterPro" id="IPR049258">
    <property type="entry name" value="ODAD1_CC"/>
</dbReference>
<sequence>MPFKRASAYSHVSESDTEAFAEAERAFKSRRLHFEDRKRVNKEEEDMPLRKEEALLKKQAKLQQELNALSRSSQSHSGKTQRLHSELALTDTLREDRQKAQSQTEPAELQKEEVSAEKPSCEDKTLSILEDKLYTVSTFANQLLNQINPLAEERQTDQTKYALYQRHLEPMEKELNDLCKMEKEMIWQTTSAYEDVHKFQTKMNWPLARLQEKNFILHQNLVKLVADESNQTELLISKFREENEQKTSQDETQGIKLTKVSDLKELELLIAVPQPLDTMKDELVKIKNVTVEDDPDLLVSRFLQGKYKESAYLKYIALKDDLAVKGQISQPQSEADQFRKESLQQQKQEDEPSSLSQNMIQGKISDQGETDERGTLSETPSGYSVEGTSAGIIDKNIMSTLDLLESEAIQLLLLEKYLENEDCPKMMKLSANPLLLRSTKGQKK</sequence>
<dbReference type="EMBL" id="OY660878">
    <property type="protein sequence ID" value="CAJ1073258.1"/>
    <property type="molecule type" value="Genomic_DNA"/>
</dbReference>
<feature type="compositionally biased region" description="Basic and acidic residues" evidence="2">
    <location>
        <begin position="108"/>
        <end position="118"/>
    </location>
</feature>
<proteinExistence type="predicted"/>
<keyword evidence="1" id="KW-0175">Coiled coil</keyword>
<evidence type="ECO:0000256" key="1">
    <source>
        <dbReference type="ARBA" id="ARBA00023054"/>
    </source>
</evidence>
<feature type="compositionally biased region" description="Polar residues" evidence="2">
    <location>
        <begin position="70"/>
        <end position="80"/>
    </location>
</feature>
<feature type="compositionally biased region" description="Basic and acidic residues" evidence="2">
    <location>
        <begin position="336"/>
        <end position="350"/>
    </location>
</feature>
<reference evidence="7" key="1">
    <citation type="submission" date="2023-08" db="EMBL/GenBank/DDBJ databases">
        <authorList>
            <person name="Alioto T."/>
            <person name="Alioto T."/>
            <person name="Gomez Garrido J."/>
        </authorList>
    </citation>
    <scope>NUCLEOTIDE SEQUENCE</scope>
</reference>
<evidence type="ECO:0000259" key="3">
    <source>
        <dbReference type="Pfam" id="PF21773"/>
    </source>
</evidence>
<gene>
    <name evidence="4" type="ORF">XNOV1_A012689</name>
    <name evidence="5" type="ORF">XNOV1_A023207</name>
    <name evidence="7" type="ORF">XNOV1_A023860</name>
    <name evidence="6" type="ORF">XNOV1_A028770</name>
</gene>
<evidence type="ECO:0000313" key="5">
    <source>
        <dbReference type="EMBL" id="CAJ1073258.1"/>
    </source>
</evidence>
<name>A0AAV1GIH9_XYRNO</name>
<protein>
    <submittedName>
        <fullName evidence="7">Coiled-coil domain-containing protein 114-like</fullName>
    </submittedName>
</protein>
<feature type="domain" description="ODAD1 central coiled coil region" evidence="3">
    <location>
        <begin position="124"/>
        <end position="359"/>
    </location>
</feature>